<dbReference type="SUPFAM" id="SSF142535">
    <property type="entry name" value="AF0625-like"/>
    <property type="match status" value="1"/>
</dbReference>
<comment type="cofactor">
    <cofactor evidence="4">
        <name>Zn(2+)</name>
        <dbReference type="ChEBI" id="CHEBI:29105"/>
    </cofactor>
    <text evidence="4">Binds 2 Zn(2+) ions per subunit.</text>
</comment>
<evidence type="ECO:0000313" key="5">
    <source>
        <dbReference type="EMBL" id="KOX92901.1"/>
    </source>
</evidence>
<dbReference type="Pfam" id="PF04414">
    <property type="entry name" value="tRNA_deacylase"/>
    <property type="match status" value="1"/>
</dbReference>
<dbReference type="EMBL" id="LIUF01000003">
    <property type="protein sequence ID" value="KOX92901.1"/>
    <property type="molecule type" value="Genomic_DNA"/>
</dbReference>
<keyword evidence="2 4" id="KW-0378">Hydrolase</keyword>
<organism evidence="5 6">
    <name type="scientific">Haloarcula rubripromontorii</name>
    <dbReference type="NCBI Taxonomy" id="1705562"/>
    <lineage>
        <taxon>Archaea</taxon>
        <taxon>Methanobacteriati</taxon>
        <taxon>Methanobacteriota</taxon>
        <taxon>Stenosarchaea group</taxon>
        <taxon>Halobacteria</taxon>
        <taxon>Halobacteriales</taxon>
        <taxon>Haloarculaceae</taxon>
        <taxon>Haloarcula</taxon>
    </lineage>
</organism>
<comment type="similarity">
    <text evidence="4">Belongs to the DtdA deacylase family.</text>
</comment>
<dbReference type="InterPro" id="IPR018033">
    <property type="entry name" value="Deacylase_DtdA_archaea"/>
</dbReference>
<dbReference type="InterPro" id="IPR007508">
    <property type="entry name" value="DtdA"/>
</dbReference>
<comment type="catalytic activity">
    <reaction evidence="4">
        <text>a D-aminoacyl-tRNA + H2O = a tRNA + a D-alpha-amino acid + H(+)</text>
        <dbReference type="Rhea" id="RHEA:13953"/>
        <dbReference type="Rhea" id="RHEA-COMP:10123"/>
        <dbReference type="Rhea" id="RHEA-COMP:10124"/>
        <dbReference type="ChEBI" id="CHEBI:15377"/>
        <dbReference type="ChEBI" id="CHEBI:15378"/>
        <dbReference type="ChEBI" id="CHEBI:59871"/>
        <dbReference type="ChEBI" id="CHEBI:78442"/>
        <dbReference type="ChEBI" id="CHEBI:79333"/>
        <dbReference type="EC" id="3.1.1.96"/>
    </reaction>
</comment>
<protein>
    <recommendedName>
        <fullName evidence="4">D-aminoacyl-tRNA deacylase</fullName>
        <ecNumber evidence="4">3.1.1.96</ecNumber>
    </recommendedName>
</protein>
<evidence type="ECO:0000313" key="6">
    <source>
        <dbReference type="Proteomes" id="UP000037729"/>
    </source>
</evidence>
<dbReference type="STRING" id="1705562.AMS69_10620"/>
<dbReference type="EC" id="3.1.1.96" evidence="4"/>
<evidence type="ECO:0000256" key="3">
    <source>
        <dbReference type="ARBA" id="ARBA00022833"/>
    </source>
</evidence>
<keyword evidence="1 4" id="KW-0479">Metal-binding</keyword>
<reference evidence="5 6" key="1">
    <citation type="submission" date="2015-08" db="EMBL/GenBank/DDBJ databases">
        <title>Genomes of Isolates from Cabo Rojo, PR.</title>
        <authorList>
            <person name="Sanchez-Nieves R.L."/>
            <person name="Montalvo-Rodriguez R."/>
        </authorList>
    </citation>
    <scope>NUCLEOTIDE SEQUENCE [LARGE SCALE GENOMIC DNA]</scope>
    <source>
        <strain evidence="5 6">SL3</strain>
    </source>
</reference>
<dbReference type="PANTHER" id="PTHR34667">
    <property type="entry name" value="D-AMINOACYL-TRNA DEACYLASE"/>
    <property type="match status" value="1"/>
</dbReference>
<dbReference type="GO" id="GO:0008270">
    <property type="term" value="F:zinc ion binding"/>
    <property type="evidence" value="ECO:0007669"/>
    <property type="project" value="UniProtKB-UniRule"/>
</dbReference>
<comment type="caution">
    <text evidence="5">The sequence shown here is derived from an EMBL/GenBank/DDBJ whole genome shotgun (WGS) entry which is preliminary data.</text>
</comment>
<dbReference type="AlphaFoldDB" id="A0A0M9AL70"/>
<dbReference type="GO" id="GO:0019478">
    <property type="term" value="P:D-amino acid catabolic process"/>
    <property type="evidence" value="ECO:0007669"/>
    <property type="project" value="UniProtKB-UniRule"/>
</dbReference>
<accession>A0A0M9AL70</accession>
<sequence>MLGIVVSHADAASTHIGEHLRSLRDWDTHVDNTRPDTEGGGTVYRTDSVELREFEPLHLDIENVAAAFDDPDLLVFASKHAGETDELLTAHHTGNFGVAEYGGEDGQFARACPGAHTAVVSALQRHAPPDYEVGMECTHHGPTDVGVPSMFVEVGSAEPQWEDPDAAEAAARAILDLADEPADKPRENGTRRHLLGVGGGHYAPRFERVVRETDWAVGHIAANWSLDALAEWADSEEERDAVLERAFRASAADYALMEGERPDLQAAIESLGYRVVSETFVQETTGVDLSLVEALEAAVGPVDDGLRFGALSSGHDGEWTVLDLPDELIADVRGVDSEALRETIEGQSIAYVTEQNGTVFTGPVVCPAGTDLQAVVDPLVAILERRFDSVEWAADELVARETAFDPDLARTAGIPEGPKFGKLASGESVEIDGEEIEPERFQRERIRRYTL</sequence>
<keyword evidence="3 4" id="KW-0862">Zinc</keyword>
<comment type="catalytic activity">
    <reaction evidence="4">
        <text>glycyl-tRNA(Ala) + H2O = tRNA(Ala) + glycine + H(+)</text>
        <dbReference type="Rhea" id="RHEA:53744"/>
        <dbReference type="Rhea" id="RHEA-COMP:9657"/>
        <dbReference type="Rhea" id="RHEA-COMP:13640"/>
        <dbReference type="ChEBI" id="CHEBI:15377"/>
        <dbReference type="ChEBI" id="CHEBI:15378"/>
        <dbReference type="ChEBI" id="CHEBI:57305"/>
        <dbReference type="ChEBI" id="CHEBI:78442"/>
        <dbReference type="ChEBI" id="CHEBI:78522"/>
        <dbReference type="EC" id="3.1.1.96"/>
    </reaction>
</comment>
<dbReference type="PANTHER" id="PTHR34667:SF1">
    <property type="entry name" value="D-AMINOACYL-TRNA DEACYLASE"/>
    <property type="match status" value="1"/>
</dbReference>
<name>A0A0M9AL70_9EURY</name>
<keyword evidence="6" id="KW-1185">Reference proteome</keyword>
<evidence type="ECO:0000256" key="2">
    <source>
        <dbReference type="ARBA" id="ARBA00022801"/>
    </source>
</evidence>
<dbReference type="OrthoDB" id="9863at2157"/>
<dbReference type="GO" id="GO:0106026">
    <property type="term" value="F:Gly-tRNA(Ala) deacylase activity"/>
    <property type="evidence" value="ECO:0007669"/>
    <property type="project" value="RHEA"/>
</dbReference>
<dbReference type="HAMAP" id="MF_00562">
    <property type="entry name" value="Deacylase_DtdA"/>
    <property type="match status" value="1"/>
</dbReference>
<dbReference type="GO" id="GO:0051499">
    <property type="term" value="F:D-aminoacyl-tRNA deacylase activity"/>
    <property type="evidence" value="ECO:0007669"/>
    <property type="project" value="UniProtKB-UniRule"/>
</dbReference>
<evidence type="ECO:0000256" key="4">
    <source>
        <dbReference type="HAMAP-Rule" id="MF_00562"/>
    </source>
</evidence>
<dbReference type="Gene3D" id="3.40.630.50">
    <property type="entry name" value="AF0625-like"/>
    <property type="match status" value="1"/>
</dbReference>
<comment type="subunit">
    <text evidence="4">Monomer.</text>
</comment>
<proteinExistence type="inferred from homology"/>
<dbReference type="RefSeq" id="WP_053968049.1">
    <property type="nucleotide sequence ID" value="NZ_LIUF01000003.1"/>
</dbReference>
<dbReference type="Proteomes" id="UP000037729">
    <property type="component" value="Unassembled WGS sequence"/>
</dbReference>
<dbReference type="NCBIfam" id="NF011435">
    <property type="entry name" value="PRK14866.1-1"/>
    <property type="match status" value="1"/>
</dbReference>
<dbReference type="PATRIC" id="fig|1705562.3.peg.302"/>
<comment type="function">
    <text evidence="4">D-aminoacyl-tRNA deacylase with broad substrate specificity. By recycling D-aminoacyl-tRNA to D-amino acids and free tRNA molecules, this enzyme counteracts the toxicity associated with the formation of D-aminoacyl-tRNA entities in vivo.</text>
</comment>
<gene>
    <name evidence="4" type="primary">dtdA</name>
    <name evidence="5" type="ORF">AMS69_10620</name>
</gene>
<evidence type="ECO:0000256" key="1">
    <source>
        <dbReference type="ARBA" id="ARBA00022723"/>
    </source>
</evidence>
<dbReference type="Gene3D" id="3.40.50.10700">
    <property type="entry name" value="AF0625-like"/>
    <property type="match status" value="1"/>
</dbReference>